<dbReference type="AlphaFoldDB" id="A0A8D9GXL8"/>
<dbReference type="Gramene" id="A01p29290.2_BraZ1">
    <property type="protein sequence ID" value="A01p29290.2_BraZ1.CDS.1"/>
    <property type="gene ID" value="A01g29290.2_BraZ1"/>
</dbReference>
<sequence length="246" mass="28562">MGIRRGETVEEAVMNVRKRRMHHAGILNEIEADITELKDKHCPSTEDMSMWRRGSGYKASFSTNETWRLLRVNFTQCSWSRSVWFVQATPKFSFIVWLAMLNRLSTMDRISSWSRGVDETCVLCKCAPETKNHLFFGCSFSSQLWEFLVKGMLGSAYTNDWNAIVILITDQSMERKKLFCVRYAFQAAVYALWRKRNKIKHDDKPLPLSALQKLVEKGVRNKLSLMRIKGGKGMQGILQYWFGARL</sequence>
<proteinExistence type="predicted"/>
<organism evidence="2 3">
    <name type="scientific">Brassica campestris</name>
    <name type="common">Field mustard</name>
    <dbReference type="NCBI Taxonomy" id="3711"/>
    <lineage>
        <taxon>Eukaryota</taxon>
        <taxon>Viridiplantae</taxon>
        <taxon>Streptophyta</taxon>
        <taxon>Embryophyta</taxon>
        <taxon>Tracheophyta</taxon>
        <taxon>Spermatophyta</taxon>
        <taxon>Magnoliopsida</taxon>
        <taxon>eudicotyledons</taxon>
        <taxon>Gunneridae</taxon>
        <taxon>Pentapetalae</taxon>
        <taxon>rosids</taxon>
        <taxon>malvids</taxon>
        <taxon>Brassicales</taxon>
        <taxon>Brassicaceae</taxon>
        <taxon>Brassiceae</taxon>
        <taxon>Brassica</taxon>
    </lineage>
</organism>
<dbReference type="EMBL" id="LS974617">
    <property type="protein sequence ID" value="CAG7888853.1"/>
    <property type="molecule type" value="Genomic_DNA"/>
</dbReference>
<accession>A0A8D9GXL8</accession>
<dbReference type="InterPro" id="IPR026960">
    <property type="entry name" value="RVT-Znf"/>
</dbReference>
<feature type="domain" description="Reverse transcriptase zinc-binding" evidence="1">
    <location>
        <begin position="61"/>
        <end position="145"/>
    </location>
</feature>
<dbReference type="PANTHER" id="PTHR33116:SF84">
    <property type="entry name" value="RNA-DIRECTED DNA POLYMERASE"/>
    <property type="match status" value="1"/>
</dbReference>
<reference evidence="2 3" key="1">
    <citation type="submission" date="2021-07" db="EMBL/GenBank/DDBJ databases">
        <authorList>
            <consortium name="Genoscope - CEA"/>
            <person name="William W."/>
        </authorList>
    </citation>
    <scope>NUCLEOTIDE SEQUENCE [LARGE SCALE GENOMIC DNA]</scope>
</reference>
<name>A0A8D9GXL8_BRACM</name>
<dbReference type="PANTHER" id="PTHR33116">
    <property type="entry name" value="REVERSE TRANSCRIPTASE ZINC-BINDING DOMAIN-CONTAINING PROTEIN-RELATED-RELATED"/>
    <property type="match status" value="1"/>
</dbReference>
<gene>
    <name evidence="2" type="ORF">BRAPAZ1V2_A01P29290.2</name>
</gene>
<dbReference type="Proteomes" id="UP000694005">
    <property type="component" value="Chromosome A01"/>
</dbReference>
<dbReference type="Pfam" id="PF13966">
    <property type="entry name" value="zf-RVT"/>
    <property type="match status" value="1"/>
</dbReference>
<evidence type="ECO:0000259" key="1">
    <source>
        <dbReference type="Pfam" id="PF13966"/>
    </source>
</evidence>
<protein>
    <recommendedName>
        <fullName evidence="1">Reverse transcriptase zinc-binding domain-containing protein</fullName>
    </recommendedName>
</protein>
<evidence type="ECO:0000313" key="2">
    <source>
        <dbReference type="EMBL" id="CAG7888853.1"/>
    </source>
</evidence>
<evidence type="ECO:0000313" key="3">
    <source>
        <dbReference type="Proteomes" id="UP000694005"/>
    </source>
</evidence>